<comment type="caution">
    <text evidence="4">The sequence shown here is derived from an EMBL/GenBank/DDBJ whole genome shotgun (WGS) entry which is preliminary data.</text>
</comment>
<organism evidence="4 5">
    <name type="scientific">Colocasia esculenta</name>
    <name type="common">Wild taro</name>
    <name type="synonym">Arum esculentum</name>
    <dbReference type="NCBI Taxonomy" id="4460"/>
    <lineage>
        <taxon>Eukaryota</taxon>
        <taxon>Viridiplantae</taxon>
        <taxon>Streptophyta</taxon>
        <taxon>Embryophyta</taxon>
        <taxon>Tracheophyta</taxon>
        <taxon>Spermatophyta</taxon>
        <taxon>Magnoliopsida</taxon>
        <taxon>Liliopsida</taxon>
        <taxon>Araceae</taxon>
        <taxon>Aroideae</taxon>
        <taxon>Colocasieae</taxon>
        <taxon>Colocasia</taxon>
    </lineage>
</organism>
<evidence type="ECO:0000313" key="4">
    <source>
        <dbReference type="EMBL" id="MQL82774.1"/>
    </source>
</evidence>
<dbReference type="AlphaFoldDB" id="A0A843ULM6"/>
<dbReference type="GO" id="GO:0008168">
    <property type="term" value="F:methyltransferase activity"/>
    <property type="evidence" value="ECO:0007669"/>
    <property type="project" value="TreeGrafter"/>
</dbReference>
<feature type="transmembrane region" description="Helical" evidence="3">
    <location>
        <begin position="221"/>
        <end position="241"/>
    </location>
</feature>
<feature type="region of interest" description="Disordered" evidence="2">
    <location>
        <begin position="61"/>
        <end position="112"/>
    </location>
</feature>
<protein>
    <recommendedName>
        <fullName evidence="6">Methyltransferase-like protein 2</fullName>
    </recommendedName>
</protein>
<keyword evidence="3" id="KW-1133">Transmembrane helix</keyword>
<reference evidence="4" key="1">
    <citation type="submission" date="2017-07" db="EMBL/GenBank/DDBJ databases">
        <title>Taro Niue Genome Assembly and Annotation.</title>
        <authorList>
            <person name="Atibalentja N."/>
            <person name="Keating K."/>
            <person name="Fields C.J."/>
        </authorList>
    </citation>
    <scope>NUCLEOTIDE SEQUENCE</scope>
    <source>
        <strain evidence="4">Niue_2</strain>
        <tissue evidence="4">Leaf</tissue>
    </source>
</reference>
<dbReference type="Proteomes" id="UP000652761">
    <property type="component" value="Unassembled WGS sequence"/>
</dbReference>
<keyword evidence="5" id="KW-1185">Reference proteome</keyword>
<comment type="similarity">
    <text evidence="1">Belongs to the MT-A70-like family.</text>
</comment>
<evidence type="ECO:0000256" key="3">
    <source>
        <dbReference type="SAM" id="Phobius"/>
    </source>
</evidence>
<feature type="compositionally biased region" description="Basic and acidic residues" evidence="2">
    <location>
        <begin position="95"/>
        <end position="112"/>
    </location>
</feature>
<dbReference type="PROSITE" id="PS51143">
    <property type="entry name" value="MT_A70"/>
    <property type="match status" value="1"/>
</dbReference>
<feature type="compositionally biased region" description="Basic residues" evidence="2">
    <location>
        <begin position="81"/>
        <end position="94"/>
    </location>
</feature>
<proteinExistence type="inferred from homology"/>
<dbReference type="Pfam" id="PF05063">
    <property type="entry name" value="MT-A70"/>
    <property type="match status" value="1"/>
</dbReference>
<evidence type="ECO:0000256" key="1">
    <source>
        <dbReference type="PROSITE-ProRule" id="PRU00489"/>
    </source>
</evidence>
<keyword evidence="3" id="KW-0472">Membrane</keyword>
<sequence length="447" mass="50209">MGAAAAASEEVSFFLETGVYRLLADSGAVFMDPVRVLGESYTRHSLRPSFYYSRSFPSSDKAAAAGGGGGDERGSGSSGASRKRKRKKKKKKKGDPRELSERERAAERRHQEARPILLKAHESFLRATELLSALSDMIQDGQMAEVEEESPEVNFIELGSLLQASQCELSLCSQGTQSGSGICCGGMVSALFDNSVCNETDDDLEAVFLRNKYIIPKRSCFYMSILYLFTFNACFSLTNFMKRKSDLRQIRNLIPAHSDYGFNFIVVDPPWENASASQKSLYPTLPSRHFLYIPVRQFAHTQGALVALWVTNREKLRAFIEEELFPAWGVASSTAFYWLKVKADGSMLCDLDLFHHRPYECLLLGYVNGKEVDTGRDTTYRLPQNNHIIVTMPSAYSRKPPLGNYIPGPKPARCIELFARELISGWTSWGNEPLHFQDSRYFIDKIT</sequence>
<accession>A0A843ULM6</accession>
<dbReference type="PANTHER" id="PTHR12829">
    <property type="entry name" value="N6-ADENOSINE-METHYLTRANSFERASE"/>
    <property type="match status" value="1"/>
</dbReference>
<dbReference type="PANTHER" id="PTHR12829:SF4">
    <property type="entry name" value="N(6)-ADENINE-SPECIFIC METHYLTRANSFERASE METTL4"/>
    <property type="match status" value="1"/>
</dbReference>
<evidence type="ECO:0000313" key="5">
    <source>
        <dbReference type="Proteomes" id="UP000652761"/>
    </source>
</evidence>
<dbReference type="EMBL" id="NMUH01000652">
    <property type="protein sequence ID" value="MQL82774.1"/>
    <property type="molecule type" value="Genomic_DNA"/>
</dbReference>
<dbReference type="InterPro" id="IPR007757">
    <property type="entry name" value="MT-A70-like"/>
</dbReference>
<dbReference type="OrthoDB" id="61116at2759"/>
<name>A0A843ULM6_COLES</name>
<dbReference type="GO" id="GO:0005634">
    <property type="term" value="C:nucleus"/>
    <property type="evidence" value="ECO:0007669"/>
    <property type="project" value="TreeGrafter"/>
</dbReference>
<keyword evidence="3" id="KW-0812">Transmembrane</keyword>
<gene>
    <name evidence="4" type="ORF">Taro_015234</name>
</gene>
<evidence type="ECO:0000256" key="2">
    <source>
        <dbReference type="SAM" id="MobiDB-lite"/>
    </source>
</evidence>
<evidence type="ECO:0008006" key="6">
    <source>
        <dbReference type="Google" id="ProtNLM"/>
    </source>
</evidence>